<name>A0ABU3D632_9FLAO</name>
<feature type="coiled-coil region" evidence="1">
    <location>
        <begin position="77"/>
        <end position="104"/>
    </location>
</feature>
<gene>
    <name evidence="2" type="ORF">RM539_10410</name>
</gene>
<sequence length="128" mass="14726">MKKLRGEQLDAQLKKELDDMIQIGYKLAPISRSAIQRRLKLNSRSTLAVAYRAEMIDIARKVQMNNAGFDLQGKKKRNGLQEQNENLKRKIADLEKERDTLIEKMAMIINGAQAKGYDVEEIMMPILH</sequence>
<dbReference type="RefSeq" id="WP_311503337.1">
    <property type="nucleotide sequence ID" value="NZ_JAVRHK010000006.1"/>
</dbReference>
<evidence type="ECO:0000313" key="3">
    <source>
        <dbReference type="Proteomes" id="UP001262582"/>
    </source>
</evidence>
<dbReference type="EMBL" id="JAVRHK010000006">
    <property type="protein sequence ID" value="MDT0676993.1"/>
    <property type="molecule type" value="Genomic_DNA"/>
</dbReference>
<comment type="caution">
    <text evidence="2">The sequence shown here is derived from an EMBL/GenBank/DDBJ whole genome shotgun (WGS) entry which is preliminary data.</text>
</comment>
<dbReference type="Proteomes" id="UP001262582">
    <property type="component" value="Unassembled WGS sequence"/>
</dbReference>
<evidence type="ECO:0000313" key="2">
    <source>
        <dbReference type="EMBL" id="MDT0676993.1"/>
    </source>
</evidence>
<proteinExistence type="predicted"/>
<reference evidence="2 3" key="1">
    <citation type="submission" date="2023-09" db="EMBL/GenBank/DDBJ databases">
        <authorList>
            <person name="Rey-Velasco X."/>
        </authorList>
    </citation>
    <scope>NUCLEOTIDE SEQUENCE [LARGE SCALE GENOMIC DNA]</scope>
    <source>
        <strain evidence="2 3">F117</strain>
    </source>
</reference>
<organism evidence="2 3">
    <name type="scientific">Autumnicola musiva</name>
    <dbReference type="NCBI Taxonomy" id="3075589"/>
    <lineage>
        <taxon>Bacteria</taxon>
        <taxon>Pseudomonadati</taxon>
        <taxon>Bacteroidota</taxon>
        <taxon>Flavobacteriia</taxon>
        <taxon>Flavobacteriales</taxon>
        <taxon>Flavobacteriaceae</taxon>
        <taxon>Autumnicola</taxon>
    </lineage>
</organism>
<evidence type="ECO:0000256" key="1">
    <source>
        <dbReference type="SAM" id="Coils"/>
    </source>
</evidence>
<accession>A0ABU3D632</accession>
<keyword evidence="3" id="KW-1185">Reference proteome</keyword>
<keyword evidence="1" id="KW-0175">Coiled coil</keyword>
<protein>
    <submittedName>
        <fullName evidence="2">Uncharacterized protein</fullName>
    </submittedName>
</protein>